<comment type="caution">
    <text evidence="3">The sequence shown here is derived from an EMBL/GenBank/DDBJ whole genome shotgun (WGS) entry which is preliminary data.</text>
</comment>
<evidence type="ECO:0000256" key="1">
    <source>
        <dbReference type="SAM" id="MobiDB-lite"/>
    </source>
</evidence>
<feature type="compositionally biased region" description="Low complexity" evidence="1">
    <location>
        <begin position="321"/>
        <end position="339"/>
    </location>
</feature>
<feature type="domain" description="WDR11 TPR" evidence="2">
    <location>
        <begin position="399"/>
        <end position="443"/>
    </location>
</feature>
<feature type="region of interest" description="Disordered" evidence="1">
    <location>
        <begin position="320"/>
        <end position="344"/>
    </location>
</feature>
<organism evidence="3 4">
    <name type="scientific">Vitis vinifera</name>
    <name type="common">Grape</name>
    <dbReference type="NCBI Taxonomy" id="29760"/>
    <lineage>
        <taxon>Eukaryota</taxon>
        <taxon>Viridiplantae</taxon>
        <taxon>Streptophyta</taxon>
        <taxon>Embryophyta</taxon>
        <taxon>Tracheophyta</taxon>
        <taxon>Spermatophyta</taxon>
        <taxon>Magnoliopsida</taxon>
        <taxon>eudicotyledons</taxon>
        <taxon>Gunneridae</taxon>
        <taxon>Pentapetalae</taxon>
        <taxon>rosids</taxon>
        <taxon>Vitales</taxon>
        <taxon>Vitaceae</taxon>
        <taxon>Viteae</taxon>
        <taxon>Vitis</taxon>
    </lineage>
</organism>
<sequence length="1035" mass="114887">MVAHIRLTEPDNPNDLVNLDLELNFGYFEVPSDGEPQIQLLILLYQVSLPEEAYNTLDLIISTAGNLNETVISLERALGVFEEQISNKKRTKDSAFAGQENKDPPPLVVLVFEPEITSGFVKNMMQSSQPIEKNSILKNNVETICSDPLISSQMDSPLVLKTLQLMVNDGFRWGRVFEGRIHMSPSRLQQTESNVWHTAALIHYNVALKPFPERLYVVPPRVANGFGLLENERYVVTETKIVKPFHERLTARARVDECNSTLSEALNSSNFSGRNMKNSIVMEMNGSNLMSMKMPERMFNQGSGDLIASAVQPKSAIEQISNNSSLSSSPKSTEPSNPSEKTSEVNIILSENKAEAGQINIKQTSESVRHGEDDSQSSVGKFAVVEPSDTIEVTNSVTIQDNEHNIWRALIWHVAAGALQKTSATLCEAKLLDAATIFLAAIHVPTFQGYWDMGSTWPVYSSNLPMVSGHGASRSEELIIRVFHPFDKIGCVSRGGSSINIFRQEKHSILQEMILLKVRTTYLIYMKILVRANRINILDPRNWETFMGLVRRQWSLTVVVLETPNYSCILSSDFHSSASEYEGCSKCWVKGAYGSETYMGENHTHVLLHLLREVASLILTVLFSLSIGANLISAVRMKFLRKCLTKNALDQMDWVEKIIEAIATFVEFPYNLEDHASSTWFAVVSLAVDVQSIMKCIRFHAIHHDGDDVMTMVGLMSAQFSKPLVASKATHLYAAINPGNSRDPLLDSKGRMSGIDTAIFTQTDAGSSIVTYIGGDYKLHQRMPFAVDLQGTPLPDCSRSEPQVFVGSYLVQNLLVLVAEYMSGPVGDPVNWDKSMGIKMFDGDSFHSEKNKKSILVDDSFMIQPQSIVDDQSNSHFGTDISMVADIAGVTQPQSDMPEFHRKGLKFFPAQESDDLYMVIDWDSAAEHVMTSWILEMDYANNISSTEADRGPSDIETTGCIDDELASNGKSIGSTNSGASKEKVSIKEARPKALGEPLVKSRSEIILSVYKGILLVAQVHLHSHFVCSCIRCYLS</sequence>
<dbReference type="Proteomes" id="UP000288805">
    <property type="component" value="Unassembled WGS sequence"/>
</dbReference>
<proteinExistence type="predicted"/>
<gene>
    <name evidence="3" type="ORF">CK203_116194</name>
</gene>
<evidence type="ECO:0000313" key="3">
    <source>
        <dbReference type="EMBL" id="RVW58094.1"/>
    </source>
</evidence>
<dbReference type="AlphaFoldDB" id="A0A438FDQ1"/>
<dbReference type="Pfam" id="PF23753">
    <property type="entry name" value="TPR_WDR11"/>
    <property type="match status" value="1"/>
</dbReference>
<accession>A0A438FDQ1</accession>
<dbReference type="InterPro" id="IPR057854">
    <property type="entry name" value="TPR_WDR11"/>
</dbReference>
<feature type="region of interest" description="Disordered" evidence="1">
    <location>
        <begin position="966"/>
        <end position="986"/>
    </location>
</feature>
<name>A0A438FDQ1_VITVI</name>
<feature type="compositionally biased region" description="Polar residues" evidence="1">
    <location>
        <begin position="968"/>
        <end position="979"/>
    </location>
</feature>
<evidence type="ECO:0000313" key="4">
    <source>
        <dbReference type="Proteomes" id="UP000288805"/>
    </source>
</evidence>
<protein>
    <recommendedName>
        <fullName evidence="2">WDR11 TPR domain-containing protein</fullName>
    </recommendedName>
</protein>
<dbReference type="EMBL" id="QGNW01000983">
    <property type="protein sequence ID" value="RVW58094.1"/>
    <property type="molecule type" value="Genomic_DNA"/>
</dbReference>
<reference evidence="3 4" key="1">
    <citation type="journal article" date="2018" name="PLoS Genet.">
        <title>Population sequencing reveals clonal diversity and ancestral inbreeding in the grapevine cultivar Chardonnay.</title>
        <authorList>
            <person name="Roach M.J."/>
            <person name="Johnson D.L."/>
            <person name="Bohlmann J."/>
            <person name="van Vuuren H.J."/>
            <person name="Jones S.J."/>
            <person name="Pretorius I.S."/>
            <person name="Schmidt S.A."/>
            <person name="Borneman A.R."/>
        </authorList>
    </citation>
    <scope>NUCLEOTIDE SEQUENCE [LARGE SCALE GENOMIC DNA]</scope>
    <source>
        <strain evidence="4">cv. Chardonnay</strain>
        <tissue evidence="3">Leaf</tissue>
    </source>
</reference>
<evidence type="ECO:0000259" key="2">
    <source>
        <dbReference type="Pfam" id="PF23753"/>
    </source>
</evidence>
<dbReference type="OrthoDB" id="10616241at2759"/>